<feature type="transmembrane region" description="Helical" evidence="7">
    <location>
        <begin position="162"/>
        <end position="181"/>
    </location>
</feature>
<keyword evidence="3" id="KW-1003">Cell membrane</keyword>
<dbReference type="InterPro" id="IPR050833">
    <property type="entry name" value="Poly_Biosynth_Transport"/>
</dbReference>
<evidence type="ECO:0000256" key="2">
    <source>
        <dbReference type="ARBA" id="ARBA00007430"/>
    </source>
</evidence>
<dbReference type="PATRIC" id="fig|993516.3.peg.1777"/>
<evidence type="ECO:0000256" key="5">
    <source>
        <dbReference type="ARBA" id="ARBA00022989"/>
    </source>
</evidence>
<dbReference type="CDD" id="cd13127">
    <property type="entry name" value="MATE_tuaB_like"/>
    <property type="match status" value="1"/>
</dbReference>
<evidence type="ECO:0000313" key="8">
    <source>
        <dbReference type="EMBL" id="ELP34392.1"/>
    </source>
</evidence>
<protein>
    <submittedName>
        <fullName evidence="8">Lipopolysaccharide biosynthesis protein WzxC</fullName>
    </submittedName>
</protein>
<dbReference type="AlphaFoldDB" id="L7CL91"/>
<feature type="transmembrane region" description="Helical" evidence="7">
    <location>
        <begin position="128"/>
        <end position="150"/>
    </location>
</feature>
<feature type="transmembrane region" description="Helical" evidence="7">
    <location>
        <begin position="36"/>
        <end position="55"/>
    </location>
</feature>
<evidence type="ECO:0000256" key="7">
    <source>
        <dbReference type="SAM" id="Phobius"/>
    </source>
</evidence>
<comment type="caution">
    <text evidence="8">The sequence shown here is derived from an EMBL/GenBank/DDBJ whole genome shotgun (WGS) entry which is preliminary data.</text>
</comment>
<keyword evidence="6 7" id="KW-0472">Membrane</keyword>
<feature type="transmembrane region" description="Helical" evidence="7">
    <location>
        <begin position="342"/>
        <end position="363"/>
    </location>
</feature>
<evidence type="ECO:0000256" key="1">
    <source>
        <dbReference type="ARBA" id="ARBA00004651"/>
    </source>
</evidence>
<name>L7CL91_RHOBT</name>
<feature type="transmembrane region" description="Helical" evidence="7">
    <location>
        <begin position="384"/>
        <end position="412"/>
    </location>
</feature>
<feature type="transmembrane region" description="Helical" evidence="7">
    <location>
        <begin position="97"/>
        <end position="122"/>
    </location>
</feature>
<comment type="similarity">
    <text evidence="2">Belongs to the polysaccharide synthase family.</text>
</comment>
<gene>
    <name evidence="8" type="ORF">RBSWK_01668</name>
</gene>
<evidence type="ECO:0000313" key="9">
    <source>
        <dbReference type="Proteomes" id="UP000010959"/>
    </source>
</evidence>
<dbReference type="Proteomes" id="UP000010959">
    <property type="component" value="Unassembled WGS sequence"/>
</dbReference>
<reference evidence="8 9" key="1">
    <citation type="journal article" date="2013" name="Mar. Genomics">
        <title>Expression of sulfatases in Rhodopirellula baltica and the diversity of sulfatases in the genus Rhodopirellula.</title>
        <authorList>
            <person name="Wegner C.E."/>
            <person name="Richter-Heitmann T."/>
            <person name="Klindworth A."/>
            <person name="Klockow C."/>
            <person name="Richter M."/>
            <person name="Achstetter T."/>
            <person name="Glockner F.O."/>
            <person name="Harder J."/>
        </authorList>
    </citation>
    <scope>NUCLEOTIDE SEQUENCE [LARGE SCALE GENOMIC DNA]</scope>
    <source>
        <strain evidence="8 9">SWK14</strain>
    </source>
</reference>
<keyword evidence="5 7" id="KW-1133">Transmembrane helix</keyword>
<keyword evidence="4 7" id="KW-0812">Transmembrane</keyword>
<comment type="subcellular location">
    <subcellularLocation>
        <location evidence="1">Cell membrane</location>
        <topology evidence="1">Multi-pass membrane protein</topology>
    </subcellularLocation>
</comment>
<feature type="transmembrane region" description="Helical" evidence="7">
    <location>
        <begin position="458"/>
        <end position="477"/>
    </location>
</feature>
<evidence type="ECO:0000256" key="4">
    <source>
        <dbReference type="ARBA" id="ARBA00022692"/>
    </source>
</evidence>
<feature type="transmembrane region" description="Helical" evidence="7">
    <location>
        <begin position="61"/>
        <end position="85"/>
    </location>
</feature>
<feature type="transmembrane region" description="Helical" evidence="7">
    <location>
        <begin position="225"/>
        <end position="242"/>
    </location>
</feature>
<dbReference type="GO" id="GO:0005886">
    <property type="term" value="C:plasma membrane"/>
    <property type="evidence" value="ECO:0007669"/>
    <property type="project" value="UniProtKB-SubCell"/>
</dbReference>
<organism evidence="8 9">
    <name type="scientific">Rhodopirellula baltica SWK14</name>
    <dbReference type="NCBI Taxonomy" id="993516"/>
    <lineage>
        <taxon>Bacteria</taxon>
        <taxon>Pseudomonadati</taxon>
        <taxon>Planctomycetota</taxon>
        <taxon>Planctomycetia</taxon>
        <taxon>Pirellulales</taxon>
        <taxon>Pirellulaceae</taxon>
        <taxon>Rhodopirellula</taxon>
    </lineage>
</organism>
<evidence type="ECO:0000256" key="3">
    <source>
        <dbReference type="ARBA" id="ARBA00022475"/>
    </source>
</evidence>
<dbReference type="Pfam" id="PF13440">
    <property type="entry name" value="Polysacc_synt_3"/>
    <property type="match status" value="1"/>
</dbReference>
<dbReference type="RefSeq" id="WP_007336835.1">
    <property type="nucleotide sequence ID" value="NZ_AMWG01000035.1"/>
</dbReference>
<proteinExistence type="inferred from homology"/>
<evidence type="ECO:0000256" key="6">
    <source>
        <dbReference type="ARBA" id="ARBA00023136"/>
    </source>
</evidence>
<dbReference type="EMBL" id="AMWG01000035">
    <property type="protein sequence ID" value="ELP34392.1"/>
    <property type="molecule type" value="Genomic_DNA"/>
</dbReference>
<dbReference type="PANTHER" id="PTHR30250:SF10">
    <property type="entry name" value="LIPOPOLYSACCHARIDE BIOSYNTHESIS PROTEIN WZXC"/>
    <property type="match status" value="1"/>
</dbReference>
<sequence length="485" mass="51867">MVDCSALKRASPGIILSSSSLRDKARSAAGWSTLELLLRQGLTFAVGIVLARLLGPETFGTIAILYLFTGLATVFADAGFGAAIIQRNDIDDTDLSTVFWFNLFVGLAMAGGLCLSSGWISRFYGTPLLQPLSCAMGLNVFLSALCSVQASRLQKELAFRKLTLINLLALLVAAGIAIGLALSGFGIWSLAAQALTATSVVATLLWTTSNWSPNLIFSVRSLKKLFSFGGYLFASALLAVTYERAYTIFVGKLFGPVQLGFYDRATRIQQMPQSLTAGIINRIAFPLFASINDDVDALRGAAKTAIISCVLIATPVSFGLSATAHEIIALVFGDAWLPTVPVVRILAFVALLYPLQVVNLSLLKAQGHSNLFFRLEVLKKCIGIIFMVTGLFWGIVGLAIAQVISSVTSLVINSWYTGTLLEYGIAEQAKDIAFPIAMGALMTATVALVGNETPLFSLIAKVLAGVAFWSAFLLFAYRKRLPSMA</sequence>
<accession>L7CL91</accession>
<dbReference type="PANTHER" id="PTHR30250">
    <property type="entry name" value="PST FAMILY PREDICTED COLANIC ACID TRANSPORTER"/>
    <property type="match status" value="1"/>
</dbReference>